<dbReference type="GO" id="GO:0003677">
    <property type="term" value="F:DNA binding"/>
    <property type="evidence" value="ECO:0007669"/>
    <property type="project" value="UniProtKB-UniRule"/>
</dbReference>
<sequence length="409" mass="43561">MEELAYDDIGDSWYEAVRRAFLSQYASALQRLQGIFREEVHAAQLRHSSSPPPPQPPATDAATTTLSGHFTPAITALLQSAYDANATGALPNKGERRELARATGLSEKQVVTWFGNTRQRQRKRRGREASGGATATTTTKRTSARSVPYSIDMAPQHRQRQSSAEQRYPTSMQQQTPEHPPQQQSQQRTWSFGSSSLNSSIGSSSTSSLDLVEYAESAQDDASSAASAFLLPPPSAAPAPANKVQFDVSTALDPSGWFSVASSTASPASVPAADVTPRPPQRADAFLSLPAPAFGTDHFTPAASSASSPSPSSVWSPSPPNPLDSFPTLAVAEDELPYVPAPNDAWMDDEFYRNLSSSLGFEMEVGIGVDGVLGDGRLPGLNGESTGSGGLTLRMDDLQRGDAEFAMQV</sequence>
<feature type="compositionally biased region" description="Low complexity" evidence="3">
    <location>
        <begin position="301"/>
        <end position="316"/>
    </location>
</feature>
<keyword evidence="1 2" id="KW-0539">Nucleus</keyword>
<dbReference type="PROSITE" id="PS50071">
    <property type="entry name" value="HOMEOBOX_2"/>
    <property type="match status" value="1"/>
</dbReference>
<gene>
    <name evidence="5" type="ORF">C6P46_006359</name>
</gene>
<feature type="compositionally biased region" description="Polar residues" evidence="3">
    <location>
        <begin position="161"/>
        <end position="172"/>
    </location>
</feature>
<feature type="compositionally biased region" description="Low complexity" evidence="3">
    <location>
        <begin position="173"/>
        <end position="205"/>
    </location>
</feature>
<evidence type="ECO:0000256" key="3">
    <source>
        <dbReference type="SAM" id="MobiDB-lite"/>
    </source>
</evidence>
<dbReference type="Gene3D" id="1.10.10.60">
    <property type="entry name" value="Homeodomain-like"/>
    <property type="match status" value="1"/>
</dbReference>
<protein>
    <recommendedName>
        <fullName evidence="4">Homeobox domain-containing protein</fullName>
    </recommendedName>
</protein>
<evidence type="ECO:0000259" key="4">
    <source>
        <dbReference type="PROSITE" id="PS50071"/>
    </source>
</evidence>
<comment type="subcellular location">
    <subcellularLocation>
        <location evidence="1 2">Nucleus</location>
    </subcellularLocation>
</comment>
<feature type="domain" description="Homeobox" evidence="4">
    <location>
        <begin position="70"/>
        <end position="124"/>
    </location>
</feature>
<feature type="region of interest" description="Disordered" evidence="3">
    <location>
        <begin position="113"/>
        <end position="205"/>
    </location>
</feature>
<comment type="caution">
    <text evidence="5">The sequence shown here is derived from an EMBL/GenBank/DDBJ whole genome shotgun (WGS) entry which is preliminary data.</text>
</comment>
<feature type="region of interest" description="Disordered" evidence="3">
    <location>
        <begin position="43"/>
        <end position="64"/>
    </location>
</feature>
<dbReference type="SUPFAM" id="SSF46689">
    <property type="entry name" value="Homeodomain-like"/>
    <property type="match status" value="1"/>
</dbReference>
<dbReference type="InterPro" id="IPR001356">
    <property type="entry name" value="HD"/>
</dbReference>
<dbReference type="EMBL" id="PUHQ01000008">
    <property type="protein sequence ID" value="KAG0665576.1"/>
    <property type="molecule type" value="Genomic_DNA"/>
</dbReference>
<dbReference type="GO" id="GO:0005634">
    <property type="term" value="C:nucleus"/>
    <property type="evidence" value="ECO:0007669"/>
    <property type="project" value="UniProtKB-SubCell"/>
</dbReference>
<dbReference type="InterPro" id="IPR009057">
    <property type="entry name" value="Homeodomain-like_sf"/>
</dbReference>
<reference evidence="5 6" key="1">
    <citation type="submission" date="2020-11" db="EMBL/GenBank/DDBJ databases">
        <title>Kefir isolates.</title>
        <authorList>
            <person name="Marcisauskas S."/>
            <person name="Kim Y."/>
            <person name="Blasche S."/>
        </authorList>
    </citation>
    <scope>NUCLEOTIDE SEQUENCE [LARGE SCALE GENOMIC DNA]</scope>
    <source>
        <strain evidence="5 6">KR</strain>
    </source>
</reference>
<evidence type="ECO:0000256" key="2">
    <source>
        <dbReference type="RuleBase" id="RU000682"/>
    </source>
</evidence>
<dbReference type="SMART" id="SM00389">
    <property type="entry name" value="HOX"/>
    <property type="match status" value="1"/>
</dbReference>
<organism evidence="5 6">
    <name type="scientific">Rhodotorula mucilaginosa</name>
    <name type="common">Yeast</name>
    <name type="synonym">Rhodotorula rubra</name>
    <dbReference type="NCBI Taxonomy" id="5537"/>
    <lineage>
        <taxon>Eukaryota</taxon>
        <taxon>Fungi</taxon>
        <taxon>Dikarya</taxon>
        <taxon>Basidiomycota</taxon>
        <taxon>Pucciniomycotina</taxon>
        <taxon>Microbotryomycetes</taxon>
        <taxon>Sporidiobolales</taxon>
        <taxon>Sporidiobolaceae</taxon>
        <taxon>Rhodotorula</taxon>
    </lineage>
</organism>
<feature type="region of interest" description="Disordered" evidence="3">
    <location>
        <begin position="298"/>
        <end position="320"/>
    </location>
</feature>
<feature type="DNA-binding region" description="Homeobox" evidence="1">
    <location>
        <begin position="72"/>
        <end position="125"/>
    </location>
</feature>
<proteinExistence type="predicted"/>
<feature type="compositionally biased region" description="Low complexity" evidence="3">
    <location>
        <begin position="130"/>
        <end position="146"/>
    </location>
</feature>
<keyword evidence="1 2" id="KW-0371">Homeobox</keyword>
<dbReference type="Pfam" id="PF00046">
    <property type="entry name" value="Homeodomain"/>
    <property type="match status" value="1"/>
</dbReference>
<accession>A0A9P6W8G9</accession>
<evidence type="ECO:0000256" key="1">
    <source>
        <dbReference type="PROSITE-ProRule" id="PRU00108"/>
    </source>
</evidence>
<evidence type="ECO:0000313" key="5">
    <source>
        <dbReference type="EMBL" id="KAG0665576.1"/>
    </source>
</evidence>
<keyword evidence="1 2" id="KW-0238">DNA-binding</keyword>
<name>A0A9P6W8G9_RHOMI</name>
<evidence type="ECO:0000313" key="6">
    <source>
        <dbReference type="Proteomes" id="UP000777482"/>
    </source>
</evidence>
<keyword evidence="6" id="KW-1185">Reference proteome</keyword>
<dbReference type="Proteomes" id="UP000777482">
    <property type="component" value="Unassembled WGS sequence"/>
</dbReference>
<dbReference type="AlphaFoldDB" id="A0A9P6W8G9"/>
<dbReference type="OrthoDB" id="2530132at2759"/>
<dbReference type="CDD" id="cd00086">
    <property type="entry name" value="homeodomain"/>
    <property type="match status" value="1"/>
</dbReference>